<evidence type="ECO:0000256" key="2">
    <source>
        <dbReference type="SAM" id="Phobius"/>
    </source>
</evidence>
<sequence>VLVFGGMIFTVLKVDFGFDDVIRWRYIVAPVVSVLAICSGSLIYIIHGHQVGYFRLTESQLTAGNLYSLSALLSMVLVVILGEVIPMAIPMEIETKLLVVILAPMVVTLLGMGAWVVSRDEYGRLLLYGGQAAVHPRKLRWKRRDGWTSVQGKGVTNIPMFGEVSFQPLRRTTESQQSSLTRLTACCGCYPYEETDVAADPSGFHDTATDDHPYLSSEITQPHLGGGQGATTAARSATHINTLPTYNNPTV</sequence>
<feature type="region of interest" description="Disordered" evidence="1">
    <location>
        <begin position="223"/>
        <end position="251"/>
    </location>
</feature>
<gene>
    <name evidence="3" type="ORF">CAUS1442_LOCUS5126</name>
</gene>
<proteinExistence type="predicted"/>
<dbReference type="AlphaFoldDB" id="A0A7R9WT79"/>
<keyword evidence="2" id="KW-0812">Transmembrane</keyword>
<feature type="transmembrane region" description="Helical" evidence="2">
    <location>
        <begin position="66"/>
        <end position="85"/>
    </location>
</feature>
<keyword evidence="2" id="KW-0472">Membrane</keyword>
<protein>
    <submittedName>
        <fullName evidence="3">Uncharacterized protein</fullName>
    </submittedName>
</protein>
<keyword evidence="2" id="KW-1133">Transmembrane helix</keyword>
<feature type="compositionally biased region" description="Polar residues" evidence="1">
    <location>
        <begin position="230"/>
        <end position="251"/>
    </location>
</feature>
<feature type="non-terminal residue" evidence="3">
    <location>
        <position position="1"/>
    </location>
</feature>
<reference evidence="3" key="1">
    <citation type="submission" date="2021-01" db="EMBL/GenBank/DDBJ databases">
        <authorList>
            <person name="Corre E."/>
            <person name="Pelletier E."/>
            <person name="Niang G."/>
            <person name="Scheremetjew M."/>
            <person name="Finn R."/>
            <person name="Kale V."/>
            <person name="Holt S."/>
            <person name="Cochrane G."/>
            <person name="Meng A."/>
            <person name="Brown T."/>
            <person name="Cohen L."/>
        </authorList>
    </citation>
    <scope>NUCLEOTIDE SEQUENCE</scope>
    <source>
        <strain evidence="3">CCMP3328</strain>
    </source>
</reference>
<feature type="transmembrane region" description="Helical" evidence="2">
    <location>
        <begin position="26"/>
        <end position="46"/>
    </location>
</feature>
<dbReference type="EMBL" id="HBEF01008142">
    <property type="protein sequence ID" value="CAD8333025.1"/>
    <property type="molecule type" value="Transcribed_RNA"/>
</dbReference>
<evidence type="ECO:0000313" key="3">
    <source>
        <dbReference type="EMBL" id="CAD8333025.1"/>
    </source>
</evidence>
<feature type="transmembrane region" description="Helical" evidence="2">
    <location>
        <begin position="97"/>
        <end position="117"/>
    </location>
</feature>
<name>A0A7R9WT79_9STRA</name>
<evidence type="ECO:0000256" key="1">
    <source>
        <dbReference type="SAM" id="MobiDB-lite"/>
    </source>
</evidence>
<organism evidence="3">
    <name type="scientific">Craspedostauros australis</name>
    <dbReference type="NCBI Taxonomy" id="1486917"/>
    <lineage>
        <taxon>Eukaryota</taxon>
        <taxon>Sar</taxon>
        <taxon>Stramenopiles</taxon>
        <taxon>Ochrophyta</taxon>
        <taxon>Bacillariophyta</taxon>
        <taxon>Bacillariophyceae</taxon>
        <taxon>Bacillariophycidae</taxon>
        <taxon>Naviculales</taxon>
        <taxon>Naviculaceae</taxon>
        <taxon>Craspedostauros</taxon>
    </lineage>
</organism>
<accession>A0A7R9WT79</accession>